<dbReference type="OrthoDB" id="3747467at2759"/>
<name>A0A0H1BIV2_9EURO</name>
<accession>A0A0H1BIV2</accession>
<keyword evidence="2" id="KW-1185">Reference proteome</keyword>
<reference evidence="2" key="1">
    <citation type="journal article" date="2015" name="PLoS Genet.">
        <title>The dynamic genome and transcriptome of the human fungal pathogen Blastomyces and close relative Emmonsia.</title>
        <authorList>
            <person name="Munoz J.F."/>
            <person name="Gauthier G.M."/>
            <person name="Desjardins C.A."/>
            <person name="Gallo J.E."/>
            <person name="Holder J."/>
            <person name="Sullivan T.D."/>
            <person name="Marty A.J."/>
            <person name="Carmen J.C."/>
            <person name="Chen Z."/>
            <person name="Ding L."/>
            <person name="Gujja S."/>
            <person name="Magrini V."/>
            <person name="Misas E."/>
            <person name="Mitreva M."/>
            <person name="Priest M."/>
            <person name="Saif S."/>
            <person name="Whiston E.A."/>
            <person name="Young S."/>
            <person name="Zeng Q."/>
            <person name="Goldman W.E."/>
            <person name="Mardis E.R."/>
            <person name="Taylor J.W."/>
            <person name="McEwen J.G."/>
            <person name="Clay O.K."/>
            <person name="Klein B.S."/>
            <person name="Cuomo C.A."/>
        </authorList>
    </citation>
    <scope>NUCLEOTIDE SEQUENCE [LARGE SCALE GENOMIC DNA]</scope>
    <source>
        <strain evidence="2">UAMH 139</strain>
    </source>
</reference>
<evidence type="ECO:0000313" key="2">
    <source>
        <dbReference type="Proteomes" id="UP000053573"/>
    </source>
</evidence>
<comment type="caution">
    <text evidence="1">The sequence shown here is derived from an EMBL/GenBank/DDBJ whole genome shotgun (WGS) entry which is preliminary data.</text>
</comment>
<evidence type="ECO:0000313" key="1">
    <source>
        <dbReference type="EMBL" id="KLJ10957.1"/>
    </source>
</evidence>
<dbReference type="EMBL" id="LDEV01001824">
    <property type="protein sequence ID" value="KLJ10957.1"/>
    <property type="molecule type" value="Genomic_DNA"/>
</dbReference>
<proteinExistence type="predicted"/>
<dbReference type="AlphaFoldDB" id="A0A0H1BIV2"/>
<protein>
    <submittedName>
        <fullName evidence="1">Uncharacterized protein</fullName>
    </submittedName>
</protein>
<gene>
    <name evidence="1" type="ORF">EMPG_09788</name>
</gene>
<sequence>MGSVYVAVYQPDGQTLGTHHHWALCLETSPKETTIFQIVGQPNNFKYGELTAKPDNSRRHLQNLDVANVDDADRFRQVVRPQRIDNDMYH</sequence>
<dbReference type="Proteomes" id="UP000053573">
    <property type="component" value="Unassembled WGS sequence"/>
</dbReference>
<organism evidence="1 2">
    <name type="scientific">Blastomyces silverae</name>
    <dbReference type="NCBI Taxonomy" id="2060906"/>
    <lineage>
        <taxon>Eukaryota</taxon>
        <taxon>Fungi</taxon>
        <taxon>Dikarya</taxon>
        <taxon>Ascomycota</taxon>
        <taxon>Pezizomycotina</taxon>
        <taxon>Eurotiomycetes</taxon>
        <taxon>Eurotiomycetidae</taxon>
        <taxon>Onygenales</taxon>
        <taxon>Ajellomycetaceae</taxon>
        <taxon>Blastomyces</taxon>
    </lineage>
</organism>